<proteinExistence type="predicted"/>
<protein>
    <submittedName>
        <fullName evidence="2">Uncharacterized protein</fullName>
    </submittedName>
</protein>
<keyword evidence="3" id="KW-1185">Reference proteome</keyword>
<feature type="region of interest" description="Disordered" evidence="1">
    <location>
        <begin position="58"/>
        <end position="110"/>
    </location>
</feature>
<reference evidence="2 3" key="1">
    <citation type="journal article" date="2019" name="Fungal Biol. Biotechnol.">
        <title>Draft genome sequence of fastidious pathogen Ceratobasidium theobromae, which causes vascular-streak dieback in Theobroma cacao.</title>
        <authorList>
            <person name="Ali S.S."/>
            <person name="Asman A."/>
            <person name="Shao J."/>
            <person name="Firmansyah A.P."/>
            <person name="Susilo A.W."/>
            <person name="Rosmana A."/>
            <person name="McMahon P."/>
            <person name="Junaid M."/>
            <person name="Guest D."/>
            <person name="Kheng T.Y."/>
            <person name="Meinhardt L.W."/>
            <person name="Bailey B.A."/>
        </authorList>
    </citation>
    <scope>NUCLEOTIDE SEQUENCE [LARGE SCALE GENOMIC DNA]</scope>
    <source>
        <strain evidence="2 3">CT2</strain>
    </source>
</reference>
<evidence type="ECO:0000313" key="3">
    <source>
        <dbReference type="Proteomes" id="UP000383932"/>
    </source>
</evidence>
<dbReference type="EMBL" id="SSOP01000710">
    <property type="protein sequence ID" value="KAB5587877.1"/>
    <property type="molecule type" value="Genomic_DNA"/>
</dbReference>
<name>A0A5N5Q900_9AGAM</name>
<sequence>MDMDDDTPRSFVVPLEDLQNLLNPLHQSVHDMAQSVGRIVEGVDSLEKRLKVIEMAIGVDPGEEADDEGEPSKGKGASRPRKRVRTDSVDKPPHSVQQLMHVRQYISGKL</sequence>
<organism evidence="2 3">
    <name type="scientific">Ceratobasidium theobromae</name>
    <dbReference type="NCBI Taxonomy" id="1582974"/>
    <lineage>
        <taxon>Eukaryota</taxon>
        <taxon>Fungi</taxon>
        <taxon>Dikarya</taxon>
        <taxon>Basidiomycota</taxon>
        <taxon>Agaricomycotina</taxon>
        <taxon>Agaricomycetes</taxon>
        <taxon>Cantharellales</taxon>
        <taxon>Ceratobasidiaceae</taxon>
        <taxon>Ceratobasidium</taxon>
    </lineage>
</organism>
<gene>
    <name evidence="2" type="ORF">CTheo_8682</name>
</gene>
<evidence type="ECO:0000313" key="2">
    <source>
        <dbReference type="EMBL" id="KAB5587877.1"/>
    </source>
</evidence>
<dbReference type="AlphaFoldDB" id="A0A5N5Q900"/>
<accession>A0A5N5Q900</accession>
<evidence type="ECO:0000256" key="1">
    <source>
        <dbReference type="SAM" id="MobiDB-lite"/>
    </source>
</evidence>
<comment type="caution">
    <text evidence="2">The sequence shown here is derived from an EMBL/GenBank/DDBJ whole genome shotgun (WGS) entry which is preliminary data.</text>
</comment>
<dbReference type="Proteomes" id="UP000383932">
    <property type="component" value="Unassembled WGS sequence"/>
</dbReference>